<dbReference type="EMBL" id="MWDB01000047">
    <property type="protein sequence ID" value="OQB40351.1"/>
    <property type="molecule type" value="Genomic_DNA"/>
</dbReference>
<evidence type="ECO:0000313" key="1">
    <source>
        <dbReference type="EMBL" id="OQB40351.1"/>
    </source>
</evidence>
<comment type="caution">
    <text evidence="1">The sequence shown here is derived from an EMBL/GenBank/DDBJ whole genome shotgun (WGS) entry which is preliminary data.</text>
</comment>
<dbReference type="Proteomes" id="UP000485621">
    <property type="component" value="Unassembled WGS sequence"/>
</dbReference>
<accession>A0A1V5ZJJ0</accession>
<sequence length="109" mass="13185">MDFQPIPLKNIELQKYYIMEQYTGVSFKYRFIKFTQIEKTKNKMEINIDLFNTEKTFFRSYHKIFHMHSFDENALYISDPLVGFSILRFFNDDVNPAFLKQKNFVDDAS</sequence>
<reference evidence="1" key="1">
    <citation type="submission" date="2017-02" db="EMBL/GenBank/DDBJ databases">
        <title>Delving into the versatile metabolic prowess of the omnipresent phylum Bacteroidetes.</title>
        <authorList>
            <person name="Nobu M.K."/>
            <person name="Mei R."/>
            <person name="Narihiro T."/>
            <person name="Kuroda K."/>
            <person name="Liu W.-T."/>
        </authorList>
    </citation>
    <scope>NUCLEOTIDE SEQUENCE</scope>
    <source>
        <strain evidence="1">ADurb.Bin160</strain>
    </source>
</reference>
<protein>
    <submittedName>
        <fullName evidence="1">Uncharacterized protein</fullName>
    </submittedName>
</protein>
<gene>
    <name evidence="1" type="ORF">BWY04_01358</name>
</gene>
<dbReference type="AlphaFoldDB" id="A0A1V5ZJJ0"/>
<name>A0A1V5ZJJ0_9BACT</name>
<proteinExistence type="predicted"/>
<organism evidence="1">
    <name type="scientific">candidate division CPR1 bacterium ADurb.Bin160</name>
    <dbReference type="NCBI Taxonomy" id="1852826"/>
    <lineage>
        <taxon>Bacteria</taxon>
        <taxon>candidate division CPR1</taxon>
    </lineage>
</organism>